<evidence type="ECO:0000259" key="2">
    <source>
        <dbReference type="Pfam" id="PF00582"/>
    </source>
</evidence>
<reference evidence="3 4" key="1">
    <citation type="submission" date="2019-10" db="EMBL/GenBank/DDBJ databases">
        <title>A soil myxobacterium in the family Polyangiaceae.</title>
        <authorList>
            <person name="Li Y."/>
            <person name="Wang J."/>
        </authorList>
    </citation>
    <scope>NUCLEOTIDE SEQUENCE [LARGE SCALE GENOMIC DNA]</scope>
    <source>
        <strain evidence="3 4">DSM 14734</strain>
    </source>
</reference>
<comment type="similarity">
    <text evidence="1">Belongs to the universal stress protein A family.</text>
</comment>
<dbReference type="Pfam" id="PF00582">
    <property type="entry name" value="Usp"/>
    <property type="match status" value="2"/>
</dbReference>
<dbReference type="OrthoDB" id="3217301at2"/>
<dbReference type="InterPro" id="IPR014729">
    <property type="entry name" value="Rossmann-like_a/b/a_fold"/>
</dbReference>
<dbReference type="PANTHER" id="PTHR46268:SF6">
    <property type="entry name" value="UNIVERSAL STRESS PROTEIN UP12"/>
    <property type="match status" value="1"/>
</dbReference>
<dbReference type="PANTHER" id="PTHR46268">
    <property type="entry name" value="STRESS RESPONSE PROTEIN NHAX"/>
    <property type="match status" value="1"/>
</dbReference>
<evidence type="ECO:0000313" key="4">
    <source>
        <dbReference type="Proteomes" id="UP000440224"/>
    </source>
</evidence>
<protein>
    <recommendedName>
        <fullName evidence="2">UspA domain-containing protein</fullName>
    </recommendedName>
</protein>
<dbReference type="Proteomes" id="UP000440224">
    <property type="component" value="Unassembled WGS sequence"/>
</dbReference>
<name>A0A6N7Q7V1_9BACT</name>
<evidence type="ECO:0000256" key="1">
    <source>
        <dbReference type="ARBA" id="ARBA00008791"/>
    </source>
</evidence>
<dbReference type="SUPFAM" id="SSF52402">
    <property type="entry name" value="Adenine nucleotide alpha hydrolases-like"/>
    <property type="match status" value="2"/>
</dbReference>
<accession>A0A6N7Q7V1</accession>
<proteinExistence type="inferred from homology"/>
<dbReference type="EMBL" id="WJIE01000014">
    <property type="protein sequence ID" value="MRG96941.1"/>
    <property type="molecule type" value="Genomic_DNA"/>
</dbReference>
<dbReference type="InterPro" id="IPR006016">
    <property type="entry name" value="UspA"/>
</dbReference>
<gene>
    <name evidence="3" type="ORF">GF068_34210</name>
</gene>
<sequence>MRKRVTMLRCNQTAGLRATSSTRTPRMPRLAAQANASRGRILFAACASGAPTQALRRAVALATALDADLFLLRVTPHASPEARRRFSNELFGAVVLVDRTLTTLRQTRAWCDAVLPEPLPSGHIQVRSGDFIEEVVSEARALGAALIVLPPDEGHSGSRVTAISTRANVPVLVARPSTGVETILAATDLQDHELPVLRRAASFARRLGTEVVLVHNVPPTPVVPAWKSFFAHDRSALFSRLARLRKAATSVDVDSTDAVVKRDASAVDAILAAAREKDVDIVVVGTRARRPGISTHVSSVASRIVERARRSVLVTPVRARPPYAALPS</sequence>
<feature type="domain" description="UspA" evidence="2">
    <location>
        <begin position="181"/>
        <end position="316"/>
    </location>
</feature>
<organism evidence="3 4">
    <name type="scientific">Polyangium spumosum</name>
    <dbReference type="NCBI Taxonomy" id="889282"/>
    <lineage>
        <taxon>Bacteria</taxon>
        <taxon>Pseudomonadati</taxon>
        <taxon>Myxococcota</taxon>
        <taxon>Polyangia</taxon>
        <taxon>Polyangiales</taxon>
        <taxon>Polyangiaceae</taxon>
        <taxon>Polyangium</taxon>
    </lineage>
</organism>
<dbReference type="AlphaFoldDB" id="A0A6N7Q7V1"/>
<comment type="caution">
    <text evidence="3">The sequence shown here is derived from an EMBL/GenBank/DDBJ whole genome shotgun (WGS) entry which is preliminary data.</text>
</comment>
<dbReference type="CDD" id="cd00293">
    <property type="entry name" value="USP-like"/>
    <property type="match status" value="2"/>
</dbReference>
<feature type="domain" description="UspA" evidence="2">
    <location>
        <begin position="39"/>
        <end position="175"/>
    </location>
</feature>
<evidence type="ECO:0000313" key="3">
    <source>
        <dbReference type="EMBL" id="MRG96941.1"/>
    </source>
</evidence>
<keyword evidence="4" id="KW-1185">Reference proteome</keyword>
<dbReference type="Gene3D" id="3.40.50.620">
    <property type="entry name" value="HUPs"/>
    <property type="match status" value="2"/>
</dbReference>